<dbReference type="GO" id="GO:0016491">
    <property type="term" value="F:oxidoreductase activity"/>
    <property type="evidence" value="ECO:0007669"/>
    <property type="project" value="UniProtKB-KW"/>
</dbReference>
<gene>
    <name evidence="6" type="ORF">IAC59_01835</name>
</gene>
<comment type="caution">
    <text evidence="6">The sequence shown here is derived from an EMBL/GenBank/DDBJ whole genome shotgun (WGS) entry which is preliminary data.</text>
</comment>
<evidence type="ECO:0000256" key="2">
    <source>
        <dbReference type="ARBA" id="ARBA00022723"/>
    </source>
</evidence>
<dbReference type="Pfam" id="PF12831">
    <property type="entry name" value="FAD_oxidored"/>
    <property type="match status" value="1"/>
</dbReference>
<evidence type="ECO:0000256" key="3">
    <source>
        <dbReference type="ARBA" id="ARBA00023002"/>
    </source>
</evidence>
<dbReference type="InterPro" id="IPR039650">
    <property type="entry name" value="HdrA-like"/>
</dbReference>
<reference evidence="6" key="1">
    <citation type="submission" date="2020-10" db="EMBL/GenBank/DDBJ databases">
        <authorList>
            <person name="Gilroy R."/>
        </authorList>
    </citation>
    <scope>NUCLEOTIDE SEQUENCE</scope>
    <source>
        <strain evidence="6">ChiSxjej2B14-8506</strain>
    </source>
</reference>
<dbReference type="SUPFAM" id="SSF51905">
    <property type="entry name" value="FAD/NAD(P)-binding domain"/>
    <property type="match status" value="1"/>
</dbReference>
<proteinExistence type="predicted"/>
<dbReference type="PANTHER" id="PTHR43498">
    <property type="entry name" value="FERREDOXIN:COB-COM HETERODISULFIDE REDUCTASE SUBUNIT A"/>
    <property type="match status" value="1"/>
</dbReference>
<accession>A0A9D1LQ43</accession>
<keyword evidence="3" id="KW-0560">Oxidoreductase</keyword>
<keyword evidence="4" id="KW-0408">Iron</keyword>
<evidence type="ECO:0000313" key="6">
    <source>
        <dbReference type="EMBL" id="HIU45984.1"/>
    </source>
</evidence>
<reference evidence="6" key="2">
    <citation type="journal article" date="2021" name="PeerJ">
        <title>Extensive microbial diversity within the chicken gut microbiome revealed by metagenomics and culture.</title>
        <authorList>
            <person name="Gilroy R."/>
            <person name="Ravi A."/>
            <person name="Getino M."/>
            <person name="Pursley I."/>
            <person name="Horton D.L."/>
            <person name="Alikhan N.F."/>
            <person name="Baker D."/>
            <person name="Gharbi K."/>
            <person name="Hall N."/>
            <person name="Watson M."/>
            <person name="Adriaenssens E.M."/>
            <person name="Foster-Nyarko E."/>
            <person name="Jarju S."/>
            <person name="Secka A."/>
            <person name="Antonio M."/>
            <person name="Oren A."/>
            <person name="Chaudhuri R.R."/>
            <person name="La Ragione R."/>
            <person name="Hildebrand F."/>
            <person name="Pallen M.J."/>
        </authorList>
    </citation>
    <scope>NUCLEOTIDE SEQUENCE</scope>
    <source>
        <strain evidence="6">ChiSxjej2B14-8506</strain>
    </source>
</reference>
<name>A0A9D1LQ43_9FIRM</name>
<keyword evidence="2" id="KW-0479">Metal-binding</keyword>
<protein>
    <submittedName>
        <fullName evidence="6">FAD-dependent oxidoreductase</fullName>
    </submittedName>
</protein>
<evidence type="ECO:0000313" key="7">
    <source>
        <dbReference type="Proteomes" id="UP000824123"/>
    </source>
</evidence>
<keyword evidence="1" id="KW-0004">4Fe-4S</keyword>
<dbReference type="PANTHER" id="PTHR43498:SF1">
    <property type="entry name" value="COB--COM HETERODISULFIDE REDUCTASE IRON-SULFUR SUBUNIT A"/>
    <property type="match status" value="1"/>
</dbReference>
<organism evidence="6 7">
    <name type="scientific">Candidatus Fimadaptatus faecigallinarum</name>
    <dbReference type="NCBI Taxonomy" id="2840814"/>
    <lineage>
        <taxon>Bacteria</taxon>
        <taxon>Bacillati</taxon>
        <taxon>Bacillota</taxon>
        <taxon>Clostridia</taxon>
        <taxon>Eubacteriales</taxon>
        <taxon>Candidatus Fimadaptatus</taxon>
    </lineage>
</organism>
<evidence type="ECO:0000256" key="1">
    <source>
        <dbReference type="ARBA" id="ARBA00022485"/>
    </source>
</evidence>
<sequence>MMTNAGFDTIRHDVDLCVVGGGLAGLCAAVAAARHGARVALMQERPMLGGNASSEIRMWVCGAHGANNLETGLLEELKLENMYRNPDRNYSIWDGVMYELARNEPNIELLMNCSCLDCEMDGDAVRSVRGWQLTTQTFHEVTARIFADCSGDSVLAPLTGAEFRVGREARAEFGEDIAPEVADRRTMGMSCMLQAREESRPSTFIPPKWAYKFTRADLVHRVPDMSNPSENFWYLELGGDGDSIRDTETLRDELLKTAYGIWDYVKNAPENRERNANWRLDWMGILPGKRESRRYVGDYIMTQHDVRAEGRFDDLIAYGGWSMDDHNPLGFRTPELPTIYHPAPSPYGIPYRCLYSRNISNLMFAGRNISVTHTAMSSTRVMGTCALLGQALGTAAAIALRDGLTPRGVYERRIAELKQTLMEDDCYLPFNRRAVPELTLGARLSVDGVARDGVTPPEQVDAATCTRPESLRNGLDRPIGADYNGCMFERGGWAQYDFDAPTRVGRVRLVLDSDLNRETEPEPMHRLNRDMIHNRPLNWPDCYVPRTITRAYRIDGVMPDGSLKPLVEVNDNYQRLCVHELDDVVCGLRLTLIDTWGRDKCGVFSFDVARKA</sequence>
<dbReference type="EMBL" id="DVNK01000014">
    <property type="protein sequence ID" value="HIU45984.1"/>
    <property type="molecule type" value="Genomic_DNA"/>
</dbReference>
<dbReference type="InterPro" id="IPR036188">
    <property type="entry name" value="FAD/NAD-bd_sf"/>
</dbReference>
<evidence type="ECO:0000256" key="4">
    <source>
        <dbReference type="ARBA" id="ARBA00023004"/>
    </source>
</evidence>
<dbReference type="GO" id="GO:0046872">
    <property type="term" value="F:metal ion binding"/>
    <property type="evidence" value="ECO:0007669"/>
    <property type="project" value="UniProtKB-KW"/>
</dbReference>
<dbReference type="Proteomes" id="UP000824123">
    <property type="component" value="Unassembled WGS sequence"/>
</dbReference>
<keyword evidence="5" id="KW-0411">Iron-sulfur</keyword>
<evidence type="ECO:0000256" key="5">
    <source>
        <dbReference type="ARBA" id="ARBA00023014"/>
    </source>
</evidence>
<dbReference type="Gene3D" id="3.50.50.60">
    <property type="entry name" value="FAD/NAD(P)-binding domain"/>
    <property type="match status" value="1"/>
</dbReference>
<dbReference type="GO" id="GO:0051539">
    <property type="term" value="F:4 iron, 4 sulfur cluster binding"/>
    <property type="evidence" value="ECO:0007669"/>
    <property type="project" value="UniProtKB-KW"/>
</dbReference>
<dbReference type="AlphaFoldDB" id="A0A9D1LQ43"/>